<dbReference type="EMBL" id="WJYA01000006">
    <property type="protein sequence ID" value="MTE27317.1"/>
    <property type="molecule type" value="Genomic_DNA"/>
</dbReference>
<dbReference type="InterPro" id="IPR002126">
    <property type="entry name" value="Cadherin-like_dom"/>
</dbReference>
<dbReference type="PROSITE" id="PS50268">
    <property type="entry name" value="CADHERIN_2"/>
    <property type="match status" value="1"/>
</dbReference>
<dbReference type="Proteomes" id="UP000447545">
    <property type="component" value="Unassembled WGS sequence"/>
</dbReference>
<gene>
    <name evidence="3" type="ORF">F1003_10295</name>
</gene>
<keyword evidence="4" id="KW-1185">Reference proteome</keyword>
<proteinExistence type="predicted"/>
<reference evidence="3 4" key="1">
    <citation type="submission" date="2019-11" db="EMBL/GenBank/DDBJ databases">
        <title>Winogradskyella ouciana sp. nov., isolated from the hadal seawater of the Mariana Trench.</title>
        <authorList>
            <person name="Liu R."/>
        </authorList>
    </citation>
    <scope>NUCLEOTIDE SEQUENCE [LARGE SCALE GENOMIC DNA]</scope>
    <source>
        <strain evidence="3 4">ZXX205</strain>
    </source>
</reference>
<dbReference type="CDD" id="cd11304">
    <property type="entry name" value="Cadherin_repeat"/>
    <property type="match status" value="1"/>
</dbReference>
<evidence type="ECO:0000313" key="3">
    <source>
        <dbReference type="EMBL" id="MTE27317.1"/>
    </source>
</evidence>
<evidence type="ECO:0000256" key="1">
    <source>
        <dbReference type="SAM" id="Phobius"/>
    </source>
</evidence>
<evidence type="ECO:0000259" key="2">
    <source>
        <dbReference type="PROSITE" id="PS50268"/>
    </source>
</evidence>
<organism evidence="3 4">
    <name type="scientific">Winogradskyella ouciana</name>
    <dbReference type="NCBI Taxonomy" id="2608631"/>
    <lineage>
        <taxon>Bacteria</taxon>
        <taxon>Pseudomonadati</taxon>
        <taxon>Bacteroidota</taxon>
        <taxon>Flavobacteriia</taxon>
        <taxon>Flavobacteriales</taxon>
        <taxon>Flavobacteriaceae</taxon>
        <taxon>Winogradskyella</taxon>
    </lineage>
</organism>
<comment type="caution">
    <text evidence="3">The sequence shown here is derived from an EMBL/GenBank/DDBJ whole genome shotgun (WGS) entry which is preliminary data.</text>
</comment>
<evidence type="ECO:0000313" key="4">
    <source>
        <dbReference type="Proteomes" id="UP000447545"/>
    </source>
</evidence>
<accession>A0A7K1GDD1</accession>
<name>A0A7K1GDD1_9FLAO</name>
<feature type="domain" description="Cadherin" evidence="2">
    <location>
        <begin position="49"/>
        <end position="146"/>
    </location>
</feature>
<keyword evidence="1" id="KW-0472">Membrane</keyword>
<protein>
    <recommendedName>
        <fullName evidence="2">Cadherin domain-containing protein</fullName>
    </recommendedName>
</protein>
<sequence length="326" mass="36030">MNFSKKNHEHLRLNIIYVSKNLIGFLIIITLMTIMVSCSNEDSDSFIPSASDILQTIDENPTEGQSLGTVATNLTGTLLYSISSQTANGAFAINSTTGEIFVNDPLKFDYEINPLIQATISVTNSIDTATSSVLISLNNIDDIFSFLNTSQQAYINAQNGEWIQVTEDEYNLLATALYLVEKTSTSDEHYNTSESISYDSGYYTYSNNNGVDIAPLQYVFAIKYKGDDDNVTDAKVKISSNSVSEGFIDLGQTLPEHNAGDKYFVLKGNSQNFNSTSYLGISGRLAYVNLADHNFKYRFGDSEDLTSDWTGIALYQGLTTTVKQWD</sequence>
<keyword evidence="1" id="KW-0812">Transmembrane</keyword>
<dbReference type="GO" id="GO:0016020">
    <property type="term" value="C:membrane"/>
    <property type="evidence" value="ECO:0007669"/>
    <property type="project" value="InterPro"/>
</dbReference>
<dbReference type="RefSeq" id="WP_155089342.1">
    <property type="nucleotide sequence ID" value="NZ_WJYA01000006.1"/>
</dbReference>
<dbReference type="GO" id="GO:0007156">
    <property type="term" value="P:homophilic cell adhesion via plasma membrane adhesion molecules"/>
    <property type="evidence" value="ECO:0007669"/>
    <property type="project" value="InterPro"/>
</dbReference>
<dbReference type="SUPFAM" id="SSF49313">
    <property type="entry name" value="Cadherin-like"/>
    <property type="match status" value="1"/>
</dbReference>
<dbReference type="Gene3D" id="2.60.40.60">
    <property type="entry name" value="Cadherins"/>
    <property type="match status" value="1"/>
</dbReference>
<dbReference type="AlphaFoldDB" id="A0A7K1GDD1"/>
<dbReference type="InterPro" id="IPR015919">
    <property type="entry name" value="Cadherin-like_sf"/>
</dbReference>
<keyword evidence="1" id="KW-1133">Transmembrane helix</keyword>
<feature type="transmembrane region" description="Helical" evidence="1">
    <location>
        <begin position="21"/>
        <end position="37"/>
    </location>
</feature>
<dbReference type="GO" id="GO:0005509">
    <property type="term" value="F:calcium ion binding"/>
    <property type="evidence" value="ECO:0007669"/>
    <property type="project" value="InterPro"/>
</dbReference>